<dbReference type="EMBL" id="LT670849">
    <property type="protein sequence ID" value="SHN84722.1"/>
    <property type="molecule type" value="Genomic_DNA"/>
</dbReference>
<protein>
    <submittedName>
        <fullName evidence="1">Uncharacterized protein</fullName>
    </submittedName>
</protein>
<evidence type="ECO:0000313" key="1">
    <source>
        <dbReference type="EMBL" id="SHN84722.1"/>
    </source>
</evidence>
<keyword evidence="2" id="KW-1185">Reference proteome</keyword>
<gene>
    <name evidence="1" type="ORF">SAMN05444170_6037</name>
</gene>
<reference evidence="2" key="1">
    <citation type="submission" date="2016-11" db="EMBL/GenBank/DDBJ databases">
        <authorList>
            <person name="Varghese N."/>
            <person name="Submissions S."/>
        </authorList>
    </citation>
    <scope>NUCLEOTIDE SEQUENCE [LARGE SCALE GENOMIC DNA]</scope>
    <source>
        <strain evidence="2">GAS401</strain>
    </source>
</reference>
<accession>A0A1M7UNY9</accession>
<proteinExistence type="predicted"/>
<organism evidence="1 2">
    <name type="scientific">Bradyrhizobium erythrophlei</name>
    <dbReference type="NCBI Taxonomy" id="1437360"/>
    <lineage>
        <taxon>Bacteria</taxon>
        <taxon>Pseudomonadati</taxon>
        <taxon>Pseudomonadota</taxon>
        <taxon>Alphaproteobacteria</taxon>
        <taxon>Hyphomicrobiales</taxon>
        <taxon>Nitrobacteraceae</taxon>
        <taxon>Bradyrhizobium</taxon>
    </lineage>
</organism>
<dbReference type="AlphaFoldDB" id="A0A1M7UNY9"/>
<sequence>MIRRSTSCRRLNPFETHLSQVERFDKHLDHSNRITLVDEIIEAFGQQRRLPTIGLFNEAPHRFPYRIAKES</sequence>
<dbReference type="Proteomes" id="UP000184096">
    <property type="component" value="Chromosome I"/>
</dbReference>
<name>A0A1M7UNY9_9BRAD</name>
<evidence type="ECO:0000313" key="2">
    <source>
        <dbReference type="Proteomes" id="UP000184096"/>
    </source>
</evidence>